<dbReference type="PANTHER" id="PTHR21223:SF2">
    <property type="entry name" value="CBY1-INTERACTING BAR DOMAIN-CONTAINING PROTEIN HOMOLOG"/>
    <property type="match status" value="1"/>
</dbReference>
<dbReference type="OrthoDB" id="60621at2759"/>
<keyword evidence="1" id="KW-0175">Coiled coil</keyword>
<dbReference type="InterPro" id="IPR009602">
    <property type="entry name" value="CBAR/FAM92"/>
</dbReference>
<accession>A0A5J4VXX8</accession>
<dbReference type="EMBL" id="SNRW01004452">
    <property type="protein sequence ID" value="KAA6387250.1"/>
    <property type="molecule type" value="Genomic_DNA"/>
</dbReference>
<name>A0A5J4VXX8_9EUKA</name>
<dbReference type="GO" id="GO:0036064">
    <property type="term" value="C:ciliary basal body"/>
    <property type="evidence" value="ECO:0007669"/>
    <property type="project" value="TreeGrafter"/>
</dbReference>
<evidence type="ECO:0000313" key="3">
    <source>
        <dbReference type="Proteomes" id="UP000324800"/>
    </source>
</evidence>
<dbReference type="InterPro" id="IPR027267">
    <property type="entry name" value="AH/BAR_dom_sf"/>
</dbReference>
<dbReference type="Gene3D" id="1.20.1270.60">
    <property type="entry name" value="Arfaptin homology (AH) domain/BAR domain"/>
    <property type="match status" value="1"/>
</dbReference>
<organism evidence="2 3">
    <name type="scientific">Streblomastix strix</name>
    <dbReference type="NCBI Taxonomy" id="222440"/>
    <lineage>
        <taxon>Eukaryota</taxon>
        <taxon>Metamonada</taxon>
        <taxon>Preaxostyla</taxon>
        <taxon>Oxymonadida</taxon>
        <taxon>Streblomastigidae</taxon>
        <taxon>Streblomastix</taxon>
    </lineage>
</organism>
<feature type="coiled-coil region" evidence="1">
    <location>
        <begin position="141"/>
        <end position="168"/>
    </location>
</feature>
<gene>
    <name evidence="2" type="ORF">EZS28_017224</name>
</gene>
<comment type="caution">
    <text evidence="2">The sequence shown here is derived from an EMBL/GenBank/DDBJ whole genome shotgun (WGS) entry which is preliminary data.</text>
</comment>
<dbReference type="Pfam" id="PF06730">
    <property type="entry name" value="FAM92"/>
    <property type="match status" value="1"/>
</dbReference>
<protein>
    <submittedName>
        <fullName evidence="2">Uncharacterized protein</fullName>
    </submittedName>
</protein>
<sequence length="256" mass="29275">MAALCAAPEYIEEVNRYFADRTENVLRSFDFIRKKIDEYAKALMQPQDKLDAIFASISDYKGSEVEDLRVLLERFIAGQTIANGHHQKVIQQLLNIQRPLSNYPIICKNVKSALEMRVAAIETYKDKKAKFDIEQAKGVQNDKFNKALQQQQQAANQLRQTTLNAQERITDFEINRVSDIKRIIQEICLEQMNYHCRGIEQMSDIISMAEKIIPEKLIEKQKKIIDGLVVLKQDGQISAGTLDQRNAPSPIGQPPK</sequence>
<dbReference type="GO" id="GO:0060271">
    <property type="term" value="P:cilium assembly"/>
    <property type="evidence" value="ECO:0007669"/>
    <property type="project" value="TreeGrafter"/>
</dbReference>
<dbReference type="GO" id="GO:0035869">
    <property type="term" value="C:ciliary transition zone"/>
    <property type="evidence" value="ECO:0007669"/>
    <property type="project" value="TreeGrafter"/>
</dbReference>
<evidence type="ECO:0000256" key="1">
    <source>
        <dbReference type="SAM" id="Coils"/>
    </source>
</evidence>
<proteinExistence type="predicted"/>
<dbReference type="PANTHER" id="PTHR21223">
    <property type="entry name" value="CBY1-INTERACTING BAR DOMAIN-CONTAINING PROTEIN HOMOLOG"/>
    <property type="match status" value="1"/>
</dbReference>
<dbReference type="Proteomes" id="UP000324800">
    <property type="component" value="Unassembled WGS sequence"/>
</dbReference>
<reference evidence="2 3" key="1">
    <citation type="submission" date="2019-03" db="EMBL/GenBank/DDBJ databases">
        <title>Single cell metagenomics reveals metabolic interactions within the superorganism composed of flagellate Streblomastix strix and complex community of Bacteroidetes bacteria on its surface.</title>
        <authorList>
            <person name="Treitli S.C."/>
            <person name="Kolisko M."/>
            <person name="Husnik F."/>
            <person name="Keeling P."/>
            <person name="Hampl V."/>
        </authorList>
    </citation>
    <scope>NUCLEOTIDE SEQUENCE [LARGE SCALE GENOMIC DNA]</scope>
    <source>
        <strain evidence="2">ST1C</strain>
    </source>
</reference>
<dbReference type="AlphaFoldDB" id="A0A5J4VXX8"/>
<evidence type="ECO:0000313" key="2">
    <source>
        <dbReference type="EMBL" id="KAA6387250.1"/>
    </source>
</evidence>